<proteinExistence type="predicted"/>
<reference evidence="2 3" key="1">
    <citation type="journal article" date="2010" name="Nature">
        <title>The sequence and de novo assembly of the giant panda genome.</title>
        <authorList>
            <person name="Li R."/>
            <person name="Fan W."/>
            <person name="Tian G."/>
            <person name="Zhu H."/>
            <person name="He L."/>
            <person name="Cai J."/>
            <person name="Huang Q."/>
            <person name="Cai Q."/>
            <person name="Li B."/>
            <person name="Bai Y."/>
            <person name="Zhang Z."/>
            <person name="Zhang Y."/>
            <person name="Wang W."/>
            <person name="Li J."/>
            <person name="Wei F."/>
            <person name="Li H."/>
            <person name="Jian M."/>
            <person name="Li J."/>
            <person name="Zhang Z."/>
            <person name="Nielsen R."/>
            <person name="Li D."/>
            <person name="Gu W."/>
            <person name="Yang Z."/>
            <person name="Xuan Z."/>
            <person name="Ryder O.A."/>
            <person name="Leung F.C."/>
            <person name="Zhou Y."/>
            <person name="Cao J."/>
            <person name="Sun X."/>
            <person name="Fu Y."/>
            <person name="Fang X."/>
            <person name="Guo X."/>
            <person name="Wang B."/>
            <person name="Hou R."/>
            <person name="Shen F."/>
            <person name="Mu B."/>
            <person name="Ni P."/>
            <person name="Lin R."/>
            <person name="Qian W."/>
            <person name="Wang G."/>
            <person name="Yu C."/>
            <person name="Nie W."/>
            <person name="Wang J."/>
            <person name="Wu Z."/>
            <person name="Liang H."/>
            <person name="Min J."/>
            <person name="Wu Q."/>
            <person name="Cheng S."/>
            <person name="Ruan J."/>
            <person name="Wang M."/>
            <person name="Shi Z."/>
            <person name="Wen M."/>
            <person name="Liu B."/>
            <person name="Ren X."/>
            <person name="Zheng H."/>
            <person name="Dong D."/>
            <person name="Cook K."/>
            <person name="Shan G."/>
            <person name="Zhang H."/>
            <person name="Kosiol C."/>
            <person name="Xie X."/>
            <person name="Lu Z."/>
            <person name="Zheng H."/>
            <person name="Li Y."/>
            <person name="Steiner C.C."/>
            <person name="Lam T.T."/>
            <person name="Lin S."/>
            <person name="Zhang Q."/>
            <person name="Li G."/>
            <person name="Tian J."/>
            <person name="Gong T."/>
            <person name="Liu H."/>
            <person name="Zhang D."/>
            <person name="Fang L."/>
            <person name="Ye C."/>
            <person name="Zhang J."/>
            <person name="Hu W."/>
            <person name="Xu A."/>
            <person name="Ren Y."/>
            <person name="Zhang G."/>
            <person name="Bruford M.W."/>
            <person name="Li Q."/>
            <person name="Ma L."/>
            <person name="Guo Y."/>
            <person name="An N."/>
            <person name="Hu Y."/>
            <person name="Zheng Y."/>
            <person name="Shi Y."/>
            <person name="Li Z."/>
            <person name="Liu Q."/>
            <person name="Chen Y."/>
            <person name="Zhao J."/>
            <person name="Qu N."/>
            <person name="Zhao S."/>
            <person name="Tian F."/>
            <person name="Wang X."/>
            <person name="Wang H."/>
            <person name="Xu L."/>
            <person name="Liu X."/>
            <person name="Vinar T."/>
            <person name="Wang Y."/>
            <person name="Lam T.W."/>
            <person name="Yiu S.M."/>
            <person name="Liu S."/>
            <person name="Zhang H."/>
            <person name="Li D."/>
            <person name="Huang Y."/>
            <person name="Wang X."/>
            <person name="Yang G."/>
            <person name="Jiang Z."/>
            <person name="Wang J."/>
            <person name="Qin N."/>
            <person name="Li L."/>
            <person name="Li J."/>
            <person name="Bolund L."/>
            <person name="Kristiansen K."/>
            <person name="Wong G.K."/>
            <person name="Olson M."/>
            <person name="Zhang X."/>
            <person name="Li S."/>
            <person name="Yang H."/>
            <person name="Wang J."/>
            <person name="Wang J."/>
        </authorList>
    </citation>
    <scope>NUCLEOTIDE SEQUENCE [LARGE SCALE GENOMIC DNA]</scope>
</reference>
<evidence type="ECO:0000313" key="3">
    <source>
        <dbReference type="Proteomes" id="UP000008912"/>
    </source>
</evidence>
<organism evidence="2 3">
    <name type="scientific">Ailuropoda melanoleuca</name>
    <name type="common">Giant panda</name>
    <dbReference type="NCBI Taxonomy" id="9646"/>
    <lineage>
        <taxon>Eukaryota</taxon>
        <taxon>Metazoa</taxon>
        <taxon>Chordata</taxon>
        <taxon>Craniata</taxon>
        <taxon>Vertebrata</taxon>
        <taxon>Euteleostomi</taxon>
        <taxon>Mammalia</taxon>
        <taxon>Eutheria</taxon>
        <taxon>Laurasiatheria</taxon>
        <taxon>Carnivora</taxon>
        <taxon>Caniformia</taxon>
        <taxon>Ursidae</taxon>
        <taxon>Ailuropoda</taxon>
    </lineage>
</organism>
<feature type="region of interest" description="Disordered" evidence="1">
    <location>
        <begin position="103"/>
        <end position="191"/>
    </location>
</feature>
<protein>
    <submittedName>
        <fullName evidence="2">Uncharacterized protein</fullName>
    </submittedName>
</protein>
<dbReference type="Proteomes" id="UP000008912">
    <property type="component" value="Unassembled WGS sequence"/>
</dbReference>
<dbReference type="GeneTree" id="ENSGT01030000236295"/>
<dbReference type="InParanoid" id="A0A7N5JUD2"/>
<accession>A0A7N5JUD2</accession>
<feature type="region of interest" description="Disordered" evidence="1">
    <location>
        <begin position="1"/>
        <end position="25"/>
    </location>
</feature>
<evidence type="ECO:0000256" key="1">
    <source>
        <dbReference type="SAM" id="MobiDB-lite"/>
    </source>
</evidence>
<dbReference type="AlphaFoldDB" id="A0A7N5JUD2"/>
<dbReference type="Ensembl" id="ENSAMET00000049638.1">
    <property type="protein sequence ID" value="ENSAMEP00000028557.1"/>
    <property type="gene ID" value="ENSAMEG00000030949.1"/>
</dbReference>
<reference evidence="2" key="3">
    <citation type="submission" date="2025-09" db="UniProtKB">
        <authorList>
            <consortium name="Ensembl"/>
        </authorList>
    </citation>
    <scope>IDENTIFICATION</scope>
</reference>
<reference evidence="2" key="2">
    <citation type="submission" date="2025-08" db="UniProtKB">
        <authorList>
            <consortium name="Ensembl"/>
        </authorList>
    </citation>
    <scope>IDENTIFICATION</scope>
</reference>
<keyword evidence="3" id="KW-1185">Reference proteome</keyword>
<evidence type="ECO:0000313" key="2">
    <source>
        <dbReference type="Ensembl" id="ENSAMEP00000028557.1"/>
    </source>
</evidence>
<name>A0A7N5JUD2_AILME</name>
<feature type="compositionally biased region" description="Basic and acidic residues" evidence="1">
    <location>
        <begin position="1"/>
        <end position="12"/>
    </location>
</feature>
<sequence>TRCPQERQERLPSRPPTQRTEANASLPKMYLESLALKPAVTEAAGEAGTHPLGLLVGEDAGRPSGCEVAIDFEGVSGAPLVGVHPVFTWMADRRGVRERLLHGSRESRDPAALHVKQPARPTGRRRGPPPVRLTTRLCVLRPRRHDRPSPRTQLQGEAHSAPDPASRGGWAGPPGREMLQVGLGNSCPCAE</sequence>